<organism evidence="1 2">
    <name type="scientific">Microthlaspi erraticum</name>
    <dbReference type="NCBI Taxonomy" id="1685480"/>
    <lineage>
        <taxon>Eukaryota</taxon>
        <taxon>Viridiplantae</taxon>
        <taxon>Streptophyta</taxon>
        <taxon>Embryophyta</taxon>
        <taxon>Tracheophyta</taxon>
        <taxon>Spermatophyta</taxon>
        <taxon>Magnoliopsida</taxon>
        <taxon>eudicotyledons</taxon>
        <taxon>Gunneridae</taxon>
        <taxon>Pentapetalae</taxon>
        <taxon>rosids</taxon>
        <taxon>malvids</taxon>
        <taxon>Brassicales</taxon>
        <taxon>Brassicaceae</taxon>
        <taxon>Coluteocarpeae</taxon>
        <taxon>Microthlaspi</taxon>
    </lineage>
</organism>
<protein>
    <submittedName>
        <fullName evidence="1">Uncharacterized protein</fullName>
    </submittedName>
</protein>
<accession>A0A6D2L8P1</accession>
<proteinExistence type="predicted"/>
<gene>
    <name evidence="1" type="ORF">MERR_LOCUS49370</name>
</gene>
<comment type="caution">
    <text evidence="1">The sequence shown here is derived from an EMBL/GenBank/DDBJ whole genome shotgun (WGS) entry which is preliminary data.</text>
</comment>
<reference evidence="1" key="1">
    <citation type="submission" date="2020-01" db="EMBL/GenBank/DDBJ databases">
        <authorList>
            <person name="Mishra B."/>
        </authorList>
    </citation>
    <scope>NUCLEOTIDE SEQUENCE [LARGE SCALE GENOMIC DNA]</scope>
</reference>
<evidence type="ECO:0000313" key="1">
    <source>
        <dbReference type="EMBL" id="CAA7062134.1"/>
    </source>
</evidence>
<name>A0A6D2L8P1_9BRAS</name>
<evidence type="ECO:0000313" key="2">
    <source>
        <dbReference type="Proteomes" id="UP000467841"/>
    </source>
</evidence>
<keyword evidence="2" id="KW-1185">Reference proteome</keyword>
<dbReference type="Proteomes" id="UP000467841">
    <property type="component" value="Unassembled WGS sequence"/>
</dbReference>
<dbReference type="AlphaFoldDB" id="A0A6D2L8P1"/>
<dbReference type="EMBL" id="CACVBM020001925">
    <property type="protein sequence ID" value="CAA7062134.1"/>
    <property type="molecule type" value="Genomic_DNA"/>
</dbReference>
<sequence>MRACCKSISSFGYDAREELYAAAMAADEKIDLHDQHLVLIFEDSSVLELIPFRSSVGFDWRFAKYSMSLGLLESISTSFAYLVHVQTAILAVSGAHRYKQHYHITRKVQLFHGLIARTLPELIDLSSIIAKHVQPGLEDLIPSRYYSTSSLQVARM</sequence>